<feature type="binding site" evidence="8">
    <location>
        <position position="39"/>
    </location>
    <ligand>
        <name>FMN</name>
        <dbReference type="ChEBI" id="CHEBI:58210"/>
        <note>ligand shared between dimeric partners</note>
    </ligand>
</feature>
<name>A0A1H7MW49_9GAMM</name>
<keyword evidence="4 7" id="KW-0521">NADP</keyword>
<evidence type="ECO:0000256" key="8">
    <source>
        <dbReference type="PIRSR" id="PIRSR000232-1"/>
    </source>
</evidence>
<organism evidence="10 11">
    <name type="scientific">Colwellia chukchiensis</name>
    <dbReference type="NCBI Taxonomy" id="641665"/>
    <lineage>
        <taxon>Bacteria</taxon>
        <taxon>Pseudomonadati</taxon>
        <taxon>Pseudomonadota</taxon>
        <taxon>Gammaproteobacteria</taxon>
        <taxon>Alteromonadales</taxon>
        <taxon>Colwelliaceae</taxon>
        <taxon>Colwellia</taxon>
    </lineage>
</organism>
<dbReference type="EC" id="1.-.-.-" evidence="7"/>
<keyword evidence="6 7" id="KW-0520">NAD</keyword>
<feature type="binding site" description="in other chain" evidence="8">
    <location>
        <begin position="10"/>
        <end position="12"/>
    </location>
    <ligand>
        <name>FMN</name>
        <dbReference type="ChEBI" id="CHEBI:58210"/>
        <note>ligand shared between dimeric partners</note>
    </ligand>
</feature>
<reference evidence="11" key="1">
    <citation type="submission" date="2016-10" db="EMBL/GenBank/DDBJ databases">
        <authorList>
            <person name="Varghese N."/>
            <person name="Submissions S."/>
        </authorList>
    </citation>
    <scope>NUCLEOTIDE SEQUENCE [LARGE SCALE GENOMIC DNA]</scope>
    <source>
        <strain evidence="11">CGMCC 1.9127</strain>
    </source>
</reference>
<dbReference type="STRING" id="641665.GCA_002104455_03316"/>
<dbReference type="RefSeq" id="WP_085284819.1">
    <property type="nucleotide sequence ID" value="NZ_FOBI01000006.1"/>
</dbReference>
<evidence type="ECO:0000256" key="3">
    <source>
        <dbReference type="ARBA" id="ARBA00022643"/>
    </source>
</evidence>
<feature type="binding site" evidence="8">
    <location>
        <position position="35"/>
    </location>
    <ligand>
        <name>FMN</name>
        <dbReference type="ChEBI" id="CHEBI:58210"/>
        <note>ligand shared between dimeric partners</note>
    </ligand>
</feature>
<dbReference type="InterPro" id="IPR052530">
    <property type="entry name" value="NAD(P)H_nitroreductase"/>
</dbReference>
<comment type="similarity">
    <text evidence="1 7">Belongs to the nitroreductase family.</text>
</comment>
<dbReference type="OrthoDB" id="9804207at2"/>
<feature type="domain" description="Nitroreductase" evidence="9">
    <location>
        <begin position="9"/>
        <end position="161"/>
    </location>
</feature>
<dbReference type="EMBL" id="FOBI01000006">
    <property type="protein sequence ID" value="SEL14915.1"/>
    <property type="molecule type" value="Genomic_DNA"/>
</dbReference>
<comment type="cofactor">
    <cofactor evidence="8">
        <name>FMN</name>
        <dbReference type="ChEBI" id="CHEBI:58210"/>
    </cofactor>
    <text evidence="8">Binds 1 FMN per subunit.</text>
</comment>
<keyword evidence="3 7" id="KW-0288">FMN</keyword>
<keyword evidence="11" id="KW-1185">Reference proteome</keyword>
<keyword evidence="2 7" id="KW-0285">Flavoprotein</keyword>
<dbReference type="CDD" id="cd02135">
    <property type="entry name" value="YdjA-like"/>
    <property type="match status" value="1"/>
</dbReference>
<dbReference type="Pfam" id="PF00881">
    <property type="entry name" value="Nitroreductase"/>
    <property type="match status" value="1"/>
</dbReference>
<dbReference type="Proteomes" id="UP000199297">
    <property type="component" value="Unassembled WGS sequence"/>
</dbReference>
<sequence>MNVLEFLHSRQSNPHLQGQAPNEESINAILKAGMRAPDHGGLTPWRFTVVKGEGLNKLSKAFKSAAISDGSDEIKIAKAERMPFRAPLIIIVSTKFHQHIKVPKQEQVIAAGCATHAMQMAATSLGLGAMWRTGEMSYHPLVKERLGIELHEEIVGFLYIGEKAKELPLKADKNLAEYVSYL</sequence>
<evidence type="ECO:0000259" key="9">
    <source>
        <dbReference type="Pfam" id="PF00881"/>
    </source>
</evidence>
<proteinExistence type="inferred from homology"/>
<dbReference type="PIRSF" id="PIRSF000232">
    <property type="entry name" value="YdjA"/>
    <property type="match status" value="1"/>
</dbReference>
<evidence type="ECO:0000256" key="1">
    <source>
        <dbReference type="ARBA" id="ARBA00007118"/>
    </source>
</evidence>
<protein>
    <recommendedName>
        <fullName evidence="7">Putative NAD(P)H nitroreductase</fullName>
        <ecNumber evidence="7">1.-.-.-</ecNumber>
    </recommendedName>
</protein>
<evidence type="ECO:0000256" key="7">
    <source>
        <dbReference type="PIRNR" id="PIRNR000232"/>
    </source>
</evidence>
<dbReference type="AlphaFoldDB" id="A0A1H7MW49"/>
<dbReference type="InterPro" id="IPR026021">
    <property type="entry name" value="YdjA-like"/>
</dbReference>
<keyword evidence="5 7" id="KW-0560">Oxidoreductase</keyword>
<evidence type="ECO:0000313" key="11">
    <source>
        <dbReference type="Proteomes" id="UP000199297"/>
    </source>
</evidence>
<evidence type="ECO:0000256" key="4">
    <source>
        <dbReference type="ARBA" id="ARBA00022857"/>
    </source>
</evidence>
<dbReference type="GO" id="GO:0016491">
    <property type="term" value="F:oxidoreductase activity"/>
    <property type="evidence" value="ECO:0007669"/>
    <property type="project" value="UniProtKB-UniRule"/>
</dbReference>
<evidence type="ECO:0000256" key="5">
    <source>
        <dbReference type="ARBA" id="ARBA00023002"/>
    </source>
</evidence>
<dbReference type="Gene3D" id="3.40.109.10">
    <property type="entry name" value="NADH Oxidase"/>
    <property type="match status" value="1"/>
</dbReference>
<dbReference type="PANTHER" id="PTHR43821">
    <property type="entry name" value="NAD(P)H NITROREDUCTASE YDJA-RELATED"/>
    <property type="match status" value="1"/>
</dbReference>
<feature type="binding site" description="in other chain" evidence="8">
    <location>
        <begin position="131"/>
        <end position="133"/>
    </location>
    <ligand>
        <name>FMN</name>
        <dbReference type="ChEBI" id="CHEBI:58210"/>
        <note>ligand shared between dimeric partners</note>
    </ligand>
</feature>
<evidence type="ECO:0000256" key="2">
    <source>
        <dbReference type="ARBA" id="ARBA00022630"/>
    </source>
</evidence>
<dbReference type="PANTHER" id="PTHR43821:SF1">
    <property type="entry name" value="NAD(P)H NITROREDUCTASE YDJA-RELATED"/>
    <property type="match status" value="1"/>
</dbReference>
<gene>
    <name evidence="10" type="ORF">SAMN05216262_106140</name>
</gene>
<evidence type="ECO:0000313" key="10">
    <source>
        <dbReference type="EMBL" id="SEL14915.1"/>
    </source>
</evidence>
<dbReference type="NCBIfam" id="NF008088">
    <property type="entry name" value="PRK10828.1"/>
    <property type="match status" value="1"/>
</dbReference>
<evidence type="ECO:0000256" key="6">
    <source>
        <dbReference type="ARBA" id="ARBA00023027"/>
    </source>
</evidence>
<accession>A0A1H7MW49</accession>
<dbReference type="InterPro" id="IPR000415">
    <property type="entry name" value="Nitroreductase-like"/>
</dbReference>
<dbReference type="SUPFAM" id="SSF55469">
    <property type="entry name" value="FMN-dependent nitroreductase-like"/>
    <property type="match status" value="1"/>
</dbReference>
<dbReference type="InterPro" id="IPR029479">
    <property type="entry name" value="Nitroreductase"/>
</dbReference>